<name>A0A7W8DMF1_9BACT</name>
<feature type="domain" description="SLA1 homology" evidence="2">
    <location>
        <begin position="19"/>
        <end position="73"/>
    </location>
</feature>
<organism evidence="3 4">
    <name type="scientific">Prosthecobacter vanneervenii</name>
    <dbReference type="NCBI Taxonomy" id="48466"/>
    <lineage>
        <taxon>Bacteria</taxon>
        <taxon>Pseudomonadati</taxon>
        <taxon>Verrucomicrobiota</taxon>
        <taxon>Verrucomicrobiia</taxon>
        <taxon>Verrucomicrobiales</taxon>
        <taxon>Verrucomicrobiaceae</taxon>
        <taxon>Prosthecobacter</taxon>
    </lineage>
</organism>
<dbReference type="GO" id="GO:0042802">
    <property type="term" value="F:identical protein binding"/>
    <property type="evidence" value="ECO:0007669"/>
    <property type="project" value="InterPro"/>
</dbReference>
<sequence length="201" mass="21688">MKTPALLTCLILCALSTLQARTWTEAQTGRTLEAEFVKALGDTVVVRGANGSTLQLPLARLSEADQAFVKEHAAAAKPAEKESGKEDVKKALLGTWEGYMADSDGSRHGDIRLVITEDKITASNPQGDREMGAGTYKIAGRKIDATGTEGQFSGKKYEGIFDLEGKTLKWCSANDNPNSTRPTKLQTNPQGGQFLMVLQKK</sequence>
<evidence type="ECO:0000313" key="4">
    <source>
        <dbReference type="Proteomes" id="UP000590740"/>
    </source>
</evidence>
<dbReference type="Proteomes" id="UP000590740">
    <property type="component" value="Unassembled WGS sequence"/>
</dbReference>
<evidence type="ECO:0000259" key="2">
    <source>
        <dbReference type="Pfam" id="PF03983"/>
    </source>
</evidence>
<dbReference type="Gene3D" id="2.30.30.700">
    <property type="entry name" value="SLA1 homology domain 1"/>
    <property type="match status" value="1"/>
</dbReference>
<dbReference type="InterPro" id="IPR007131">
    <property type="entry name" value="SHD1"/>
</dbReference>
<proteinExistence type="predicted"/>
<dbReference type="RefSeq" id="WP_184344097.1">
    <property type="nucleotide sequence ID" value="NZ_JACHIG010000016.1"/>
</dbReference>
<dbReference type="GO" id="GO:0030674">
    <property type="term" value="F:protein-macromolecule adaptor activity"/>
    <property type="evidence" value="ECO:0007669"/>
    <property type="project" value="InterPro"/>
</dbReference>
<dbReference type="GO" id="GO:0043130">
    <property type="term" value="F:ubiquitin binding"/>
    <property type="evidence" value="ECO:0007669"/>
    <property type="project" value="InterPro"/>
</dbReference>
<keyword evidence="4" id="KW-1185">Reference proteome</keyword>
<evidence type="ECO:0000256" key="1">
    <source>
        <dbReference type="SAM" id="SignalP"/>
    </source>
</evidence>
<reference evidence="3 4" key="1">
    <citation type="submission" date="2020-08" db="EMBL/GenBank/DDBJ databases">
        <title>Genomic Encyclopedia of Type Strains, Phase IV (KMG-IV): sequencing the most valuable type-strain genomes for metagenomic binning, comparative biology and taxonomic classification.</title>
        <authorList>
            <person name="Goeker M."/>
        </authorList>
    </citation>
    <scope>NUCLEOTIDE SEQUENCE [LARGE SCALE GENOMIC DNA]</scope>
    <source>
        <strain evidence="3 4">DSM 12252</strain>
    </source>
</reference>
<protein>
    <submittedName>
        <fullName evidence="3">Uncharacterized protein (TIGR03067 family)</fullName>
    </submittedName>
</protein>
<evidence type="ECO:0000313" key="3">
    <source>
        <dbReference type="EMBL" id="MBB5035374.1"/>
    </source>
</evidence>
<dbReference type="Pfam" id="PF03983">
    <property type="entry name" value="SHD1"/>
    <property type="match status" value="1"/>
</dbReference>
<feature type="chain" id="PRO_5030708875" evidence="1">
    <location>
        <begin position="21"/>
        <end position="201"/>
    </location>
</feature>
<dbReference type="EMBL" id="JACHIG010000016">
    <property type="protein sequence ID" value="MBB5035374.1"/>
    <property type="molecule type" value="Genomic_DNA"/>
</dbReference>
<comment type="caution">
    <text evidence="3">The sequence shown here is derived from an EMBL/GenBank/DDBJ whole genome shotgun (WGS) entry which is preliminary data.</text>
</comment>
<gene>
    <name evidence="3" type="ORF">HNQ65_004984</name>
</gene>
<dbReference type="GO" id="GO:0008092">
    <property type="term" value="F:cytoskeletal protein binding"/>
    <property type="evidence" value="ECO:0007669"/>
    <property type="project" value="InterPro"/>
</dbReference>
<feature type="signal peptide" evidence="1">
    <location>
        <begin position="1"/>
        <end position="20"/>
    </location>
</feature>
<accession>A0A7W8DMF1</accession>
<keyword evidence="1" id="KW-0732">Signal</keyword>
<dbReference type="AlphaFoldDB" id="A0A7W8DMF1"/>